<dbReference type="InterPro" id="IPR041304">
    <property type="entry name" value="AbiTii"/>
</dbReference>
<keyword evidence="1" id="KW-0812">Transmembrane</keyword>
<protein>
    <recommendedName>
        <fullName evidence="2">AbiTii domain-containing protein</fullName>
    </recommendedName>
</protein>
<dbReference type="Proteomes" id="UP000199135">
    <property type="component" value="Unassembled WGS sequence"/>
</dbReference>
<evidence type="ECO:0000256" key="1">
    <source>
        <dbReference type="SAM" id="Phobius"/>
    </source>
</evidence>
<keyword evidence="4" id="KW-1185">Reference proteome</keyword>
<proteinExistence type="predicted"/>
<organism evidence="3 4">
    <name type="scientific">Parafannyhessea umbonata</name>
    <dbReference type="NCBI Taxonomy" id="604330"/>
    <lineage>
        <taxon>Bacteria</taxon>
        <taxon>Bacillati</taxon>
        <taxon>Actinomycetota</taxon>
        <taxon>Coriobacteriia</taxon>
        <taxon>Coriobacteriales</taxon>
        <taxon>Atopobiaceae</taxon>
        <taxon>Parafannyhessea</taxon>
    </lineage>
</organism>
<evidence type="ECO:0000259" key="2">
    <source>
        <dbReference type="Pfam" id="PF18864"/>
    </source>
</evidence>
<name>A0A1H6JWS4_9ACTN</name>
<comment type="caution">
    <text evidence="3">The sequence shown here is derived from an EMBL/GenBank/DDBJ whole genome shotgun (WGS) entry which is preliminary data.</text>
</comment>
<dbReference type="EMBL" id="FNWT01000008">
    <property type="protein sequence ID" value="SEH63503.1"/>
    <property type="molecule type" value="Genomic_DNA"/>
</dbReference>
<feature type="domain" description="AbiTii" evidence="2">
    <location>
        <begin position="5"/>
        <end position="174"/>
    </location>
</feature>
<keyword evidence="1" id="KW-1133">Transmembrane helix</keyword>
<reference evidence="3 4" key="1">
    <citation type="submission" date="2016-10" db="EMBL/GenBank/DDBJ databases">
        <authorList>
            <person name="Varghese N."/>
            <person name="Submissions S."/>
        </authorList>
    </citation>
    <scope>NUCLEOTIDE SEQUENCE [LARGE SCALE GENOMIC DNA]</scope>
    <source>
        <strain evidence="3 4">WCP15</strain>
    </source>
</reference>
<dbReference type="RefSeq" id="WP_078687748.1">
    <property type="nucleotide sequence ID" value="NZ_FNWT01000008.1"/>
</dbReference>
<gene>
    <name evidence="3" type="ORF">SAMN05216447_10848</name>
</gene>
<dbReference type="Pfam" id="PF18864">
    <property type="entry name" value="AbiTii"/>
    <property type="match status" value="1"/>
</dbReference>
<evidence type="ECO:0000313" key="4">
    <source>
        <dbReference type="Proteomes" id="UP000199135"/>
    </source>
</evidence>
<sequence length="250" mass="27542">MARSTIIKAIIDDDVNLCQSLMRLQVLAHDLRNKELEKWAENEIVGYSSEAEVPEYRHTKSISFTYSGINNYVNQVKNVPLDPSCFGGDVLEQIVDIRFTQGITALEELLEGSDPSVHLDRSIFANEVSKNTNGGIQCFSIGQTIPKSFIRNALAEIKNRILKSLLLLEEEFGCLDGLVIDPGTRSASKINRINSEINSSVLHIQVEPPAKNEEPIGSKIAWNLIVPIITAVIGGLLVIAVQTYLGMPTP</sequence>
<keyword evidence="1" id="KW-0472">Membrane</keyword>
<accession>A0A1H6JWS4</accession>
<evidence type="ECO:0000313" key="3">
    <source>
        <dbReference type="EMBL" id="SEH63503.1"/>
    </source>
</evidence>
<feature type="transmembrane region" description="Helical" evidence="1">
    <location>
        <begin position="220"/>
        <end position="245"/>
    </location>
</feature>